<evidence type="ECO:0000313" key="4">
    <source>
        <dbReference type="Proteomes" id="UP000193944"/>
    </source>
</evidence>
<accession>A0A1Y1VES7</accession>
<reference evidence="3 4" key="2">
    <citation type="submission" date="2016-08" db="EMBL/GenBank/DDBJ databases">
        <title>Pervasive Adenine N6-methylation of Active Genes in Fungi.</title>
        <authorList>
            <consortium name="DOE Joint Genome Institute"/>
            <person name="Mondo S.J."/>
            <person name="Dannebaum R.O."/>
            <person name="Kuo R.C."/>
            <person name="Labutti K."/>
            <person name="Haridas S."/>
            <person name="Kuo A."/>
            <person name="Salamov A."/>
            <person name="Ahrendt S.R."/>
            <person name="Lipzen A."/>
            <person name="Sullivan W."/>
            <person name="Andreopoulos W.B."/>
            <person name="Clum A."/>
            <person name="Lindquist E."/>
            <person name="Daum C."/>
            <person name="Ramamoorthy G.K."/>
            <person name="Gryganskyi A."/>
            <person name="Culley D."/>
            <person name="Magnuson J.K."/>
            <person name="James T.Y."/>
            <person name="O'Malley M.A."/>
            <person name="Stajich J.E."/>
            <person name="Spatafora J.W."/>
            <person name="Visel A."/>
            <person name="Grigoriev I.V."/>
        </authorList>
    </citation>
    <scope>NUCLEOTIDE SEQUENCE [LARGE SCALE GENOMIC DNA]</scope>
    <source>
        <strain evidence="3 4">S4</strain>
    </source>
</reference>
<keyword evidence="4" id="KW-1185">Reference proteome</keyword>
<dbReference type="Pfam" id="PF08757">
    <property type="entry name" value="CotH"/>
    <property type="match status" value="1"/>
</dbReference>
<evidence type="ECO:0000313" key="3">
    <source>
        <dbReference type="EMBL" id="ORX54355.1"/>
    </source>
</evidence>
<dbReference type="STRING" id="1754192.A0A1Y1VES7"/>
<reference evidence="3 4" key="1">
    <citation type="submission" date="2016-08" db="EMBL/GenBank/DDBJ databases">
        <title>A Parts List for Fungal Cellulosomes Revealed by Comparative Genomics.</title>
        <authorList>
            <consortium name="DOE Joint Genome Institute"/>
            <person name="Haitjema C.H."/>
            <person name="Gilmore S.P."/>
            <person name="Henske J.K."/>
            <person name="Solomon K.V."/>
            <person name="De Groot R."/>
            <person name="Kuo A."/>
            <person name="Mondo S.J."/>
            <person name="Salamov A.A."/>
            <person name="Labutti K."/>
            <person name="Zhao Z."/>
            <person name="Chiniquy J."/>
            <person name="Barry K."/>
            <person name="Brewer H.M."/>
            <person name="Purvine S.O."/>
            <person name="Wright A.T."/>
            <person name="Boxma B."/>
            <person name="Van Alen T."/>
            <person name="Hackstein J.H."/>
            <person name="Baker S.E."/>
            <person name="Grigoriev I.V."/>
            <person name="O'Malley M.A."/>
        </authorList>
    </citation>
    <scope>NUCLEOTIDE SEQUENCE [LARGE SCALE GENOMIC DNA]</scope>
    <source>
        <strain evidence="3 4">S4</strain>
    </source>
</reference>
<dbReference type="Pfam" id="PF13641">
    <property type="entry name" value="Glyco_tranf_2_3"/>
    <property type="match status" value="1"/>
</dbReference>
<evidence type="ECO:0000256" key="2">
    <source>
        <dbReference type="SAM" id="Phobius"/>
    </source>
</evidence>
<dbReference type="EMBL" id="MCFG01000717">
    <property type="protein sequence ID" value="ORX54355.1"/>
    <property type="molecule type" value="Genomic_DNA"/>
</dbReference>
<keyword evidence="2" id="KW-0812">Transmembrane</keyword>
<dbReference type="InterPro" id="IPR014867">
    <property type="entry name" value="Spore_coat_CotH_CotH2/3/7"/>
</dbReference>
<keyword evidence="2" id="KW-0472">Membrane</keyword>
<comment type="caution">
    <text evidence="3">The sequence shown here is derived from an EMBL/GenBank/DDBJ whole genome shotgun (WGS) entry which is preliminary data.</text>
</comment>
<feature type="region of interest" description="Disordered" evidence="1">
    <location>
        <begin position="788"/>
        <end position="809"/>
    </location>
</feature>
<keyword evidence="2" id="KW-1133">Transmembrane helix</keyword>
<proteinExistence type="predicted"/>
<dbReference type="InterPro" id="IPR029044">
    <property type="entry name" value="Nucleotide-diphossugar_trans"/>
</dbReference>
<gene>
    <name evidence="3" type="ORF">BCR32DRAFT_273567</name>
</gene>
<evidence type="ECO:0000256" key="1">
    <source>
        <dbReference type="SAM" id="MobiDB-lite"/>
    </source>
</evidence>
<feature type="transmembrane region" description="Helical" evidence="2">
    <location>
        <begin position="658"/>
        <end position="679"/>
    </location>
</feature>
<sequence>MSYLSYYYLFLVIISISKVYSKLYQFSVIAFVDRNTTTIGVKINNNNHIINLNDADYPIWKGEYNLESDDYTYHYISRIIDSNIIIEEENFERLPNIVNPSSKVTTLNDFFSRENNIFKHPKFTKDKNEKNNKNDDEFSKPEFFNDKYISTIHLTGDDHQFKIMKEAYYKKENNIPSLKVDATIITPYTVKSFNNALLEINTFAEKINTDIYSSSITTTNNNTTISSISSSVNTNSTEYEMNNYNDLKSSYFLSFNNSNNTLTTSSSYIDDGGKVHNYVYNSTSIQLLSTSTDNLLLRNKIYMDICNNMGIPTAQVAYSRIYFNNEPLGFYLIKENPNIHYFRQKYETSEMYGQLNSKFSPMVYHNNTFNISNSDPKRLNQEEETDNYANYWYQGQEIPEIAHNKTDLSELFKKFQKPTSLEEINNVFNINDFLKSMALDYVVNNEHAYLYNATNYFLYLDKSSNQWNYHEGYYSSPFNTWDKQSLSLPYNNYRFNRNSTEAMKRPTFDYLISFTDKQFKFENYIEDIIYNYIANGKVFKRMESIYRMIHNDLKWDNLIEINNNNNNNNNKTSQLTKRNNDNNLDFEEEFNNLKNWIKYRGDIDFYKFKIPFNLYSLFTNAFLIAIIFIVIHLLYALFINPIVWFFSDKEVRVLPSTLLKLWCMTLGILMVVGTSLYFWTHDKWKPNLYQVLERQVYNYIINFYGPTSKLDNTVNIILWLIINRENFLILIFAPFVRWPKLKKNQRNSNGNYYKKPNNSETTLNNLLFEDDNSIVNHSINDTTFINCSSSSNSNPSIEIKNTDSQNENKEVRDRIFEEPFDDNDDANEYPCSPTNKNNSSIDEIDVIDILENNPCSPIEPKSYNNSFISNNTMDNDDDDIIAAVAAVAAAVASDDEEEEDDDDTISQMTQSVNERLSIKSSRIEEKNDKVFHSKNIPSYSDEQAEIIGMYKSVRHGFLIVCHNSSDVLPETLKCLLKVTTPMSIFIAENGSCQEEKVKMKEVIDYYSQQYKDTHPNYHGLDIIYANLNEGSKTLAQFCLLNNLYWFGIDIEYISVIDDDVLIPENWKEEEILSYFQDPNVKALAYPITTSNRREGIVPAFQNFEYTLSMYSKKIHRDIGTVVFPSGAIGTWSVPFLLECLYRHDTVFRGEDLQLGIRLHTLYGKPKFCNPNEKHCGNYKIEIAHVSVSTLVPGCYMHLKEYLPHFLGKYLKDCKCGQYSLSRQRIVFWEPARHRFLFKFLDCITHKCKWNHRATLTAKLCCTDFIITIFNDYLFIILFAFLFIKGSYVQALMIICISYALAYLSLDVFNLVIAHGRPDIKLPFEVCVVFPVCYQSVSTFFYRISTIIYTISYYVPFVRNKTKIKKRALKGDISNMTMSEIITNEDSEKAIANVSDIAEYLKNQKKSKKHYLKFNNKHFKHSNNKKLNNIIPLLFVI</sequence>
<feature type="transmembrane region" description="Helical" evidence="2">
    <location>
        <begin position="1290"/>
        <end position="1312"/>
    </location>
</feature>
<dbReference type="Proteomes" id="UP000193944">
    <property type="component" value="Unassembled WGS sequence"/>
</dbReference>
<dbReference type="OrthoDB" id="2125500at2759"/>
<dbReference type="Gene3D" id="3.90.550.10">
    <property type="entry name" value="Spore Coat Polysaccharide Biosynthesis Protein SpsA, Chain A"/>
    <property type="match status" value="1"/>
</dbReference>
<feature type="transmembrane region" description="Helical" evidence="2">
    <location>
        <begin position="1264"/>
        <end position="1283"/>
    </location>
</feature>
<organism evidence="3 4">
    <name type="scientific">Anaeromyces robustus</name>
    <dbReference type="NCBI Taxonomy" id="1754192"/>
    <lineage>
        <taxon>Eukaryota</taxon>
        <taxon>Fungi</taxon>
        <taxon>Fungi incertae sedis</taxon>
        <taxon>Chytridiomycota</taxon>
        <taxon>Chytridiomycota incertae sedis</taxon>
        <taxon>Neocallimastigomycetes</taxon>
        <taxon>Neocallimastigales</taxon>
        <taxon>Neocallimastigaceae</taxon>
        <taxon>Anaeromyces</taxon>
    </lineage>
</organism>
<name>A0A1Y1VES7_9FUNG</name>
<feature type="transmembrane region" description="Helical" evidence="2">
    <location>
        <begin position="1339"/>
        <end position="1357"/>
    </location>
</feature>
<dbReference type="SUPFAM" id="SSF53448">
    <property type="entry name" value="Nucleotide-diphospho-sugar transferases"/>
    <property type="match status" value="1"/>
</dbReference>
<protein>
    <submittedName>
        <fullName evidence="3">Uncharacterized protein</fullName>
    </submittedName>
</protein>
<feature type="transmembrane region" description="Helical" evidence="2">
    <location>
        <begin position="621"/>
        <end position="646"/>
    </location>
</feature>